<name>A0A372ZL20_9ACTN</name>
<keyword evidence="4" id="KW-1185">Reference proteome</keyword>
<evidence type="ECO:0000313" key="4">
    <source>
        <dbReference type="Proteomes" id="UP000263377"/>
    </source>
</evidence>
<dbReference type="InterPro" id="IPR001387">
    <property type="entry name" value="Cro/C1-type_HTH"/>
</dbReference>
<feature type="region of interest" description="Disordered" evidence="1">
    <location>
        <begin position="444"/>
        <end position="478"/>
    </location>
</feature>
<dbReference type="EMBL" id="QVIG01000001">
    <property type="protein sequence ID" value="RGD56559.1"/>
    <property type="molecule type" value="Genomic_DNA"/>
</dbReference>
<evidence type="ECO:0000256" key="1">
    <source>
        <dbReference type="SAM" id="MobiDB-lite"/>
    </source>
</evidence>
<accession>A0A372ZL20</accession>
<feature type="compositionally biased region" description="Low complexity" evidence="1">
    <location>
        <begin position="217"/>
        <end position="282"/>
    </location>
</feature>
<sequence length="478" mass="48337">MPHATGSPAADDLAALLGELKERSGLSYGTLAKRLHLSTSTLHRYCIGAVVPPEFAPLDRLARLCRATPQELMELHRRWILADGARRARPGQEAGASAPAAAAAVPAAVPAPVPEPVREADTGPAPSGPAPSEPAPDGEEDEPVAVGVPSGGPAPGRGRRRVLLAAVTAAAVLGAVAFSLVPSGGHGNGANGGSAETAADQRPAGTAEAVATDTGQPGSAEPSTPGASASTPPGGAGQAPSAAPSPSDSAPDAAPGTAAGSGLTSSDPAGASPTATATADPAPLRIATRPYVYENPCYQHFLVDSPPQQVGPPANEPEAPRWAAAYGAVASGEQRVALTVQGTGKDTVVLEALHVRVVTKGVPLPWNDYAMGVGCGGGVESASFDIDLDSGSPTVTARGGQRSFPRKVSESDPEVFYVTAHTRAHDVRWELTLDWSSGGRKGTVRVAAGNTPFRTSGATGRPGYDYPLGGSEWERRPR</sequence>
<gene>
    <name evidence="3" type="ORF">DR950_01000</name>
</gene>
<dbReference type="Proteomes" id="UP000263377">
    <property type="component" value="Unassembled WGS sequence"/>
</dbReference>
<dbReference type="InterPro" id="IPR010982">
    <property type="entry name" value="Lambda_DNA-bd_dom_sf"/>
</dbReference>
<feature type="domain" description="HTH cro/C1-type" evidence="2">
    <location>
        <begin position="16"/>
        <end position="72"/>
    </location>
</feature>
<dbReference type="GO" id="GO:0003677">
    <property type="term" value="F:DNA binding"/>
    <property type="evidence" value="ECO:0007669"/>
    <property type="project" value="InterPro"/>
</dbReference>
<feature type="region of interest" description="Disordered" evidence="1">
    <location>
        <begin position="188"/>
        <end position="282"/>
    </location>
</feature>
<reference evidence="3 4" key="1">
    <citation type="submission" date="2018-08" db="EMBL/GenBank/DDBJ databases">
        <title>Diversity &amp; Physiological Properties of Lignin-Decomposing Actinobacteria from Soil.</title>
        <authorList>
            <person name="Roh S.G."/>
            <person name="Kim S.B."/>
        </authorList>
    </citation>
    <scope>NUCLEOTIDE SEQUENCE [LARGE SCALE GENOMIC DNA]</scope>
    <source>
        <strain evidence="3 4">MMS17-GH009</strain>
    </source>
</reference>
<comment type="caution">
    <text evidence="3">The sequence shown here is derived from an EMBL/GenBank/DDBJ whole genome shotgun (WGS) entry which is preliminary data.</text>
</comment>
<dbReference type="AlphaFoldDB" id="A0A372ZL20"/>
<dbReference type="Pfam" id="PF13560">
    <property type="entry name" value="HTH_31"/>
    <property type="match status" value="1"/>
</dbReference>
<organism evidence="3 4">
    <name type="scientific">Kitasatospora xanthocidica</name>
    <dbReference type="NCBI Taxonomy" id="83382"/>
    <lineage>
        <taxon>Bacteria</taxon>
        <taxon>Bacillati</taxon>
        <taxon>Actinomycetota</taxon>
        <taxon>Actinomycetes</taxon>
        <taxon>Kitasatosporales</taxon>
        <taxon>Streptomycetaceae</taxon>
        <taxon>Kitasatospora</taxon>
    </lineage>
</organism>
<protein>
    <submittedName>
        <fullName evidence="3">Transcriptional regulator</fullName>
    </submittedName>
</protein>
<evidence type="ECO:0000259" key="2">
    <source>
        <dbReference type="SMART" id="SM00530"/>
    </source>
</evidence>
<dbReference type="CDD" id="cd00093">
    <property type="entry name" value="HTH_XRE"/>
    <property type="match status" value="1"/>
</dbReference>
<proteinExistence type="predicted"/>
<evidence type="ECO:0000313" key="3">
    <source>
        <dbReference type="EMBL" id="RGD56559.1"/>
    </source>
</evidence>
<feature type="region of interest" description="Disordered" evidence="1">
    <location>
        <begin position="113"/>
        <end position="156"/>
    </location>
</feature>
<dbReference type="SUPFAM" id="SSF47413">
    <property type="entry name" value="lambda repressor-like DNA-binding domains"/>
    <property type="match status" value="1"/>
</dbReference>
<dbReference type="SMART" id="SM00530">
    <property type="entry name" value="HTH_XRE"/>
    <property type="match status" value="1"/>
</dbReference>